<evidence type="ECO:0000313" key="1">
    <source>
        <dbReference type="EMBL" id="ACY14133.1"/>
    </source>
</evidence>
<dbReference type="Proteomes" id="UP000001880">
    <property type="component" value="Chromosome"/>
</dbReference>
<keyword evidence="2" id="KW-1185">Reference proteome</keyword>
<proteinExistence type="predicted"/>
<name>D0LVZ9_HALO1</name>
<dbReference type="HOGENOM" id="CLU_1123311_0_0_7"/>
<protein>
    <submittedName>
        <fullName evidence="1">Uncharacterized protein</fullName>
    </submittedName>
</protein>
<reference evidence="1 2" key="1">
    <citation type="journal article" date="2010" name="Stand. Genomic Sci.">
        <title>Complete genome sequence of Haliangium ochraceum type strain (SMP-2).</title>
        <authorList>
            <consortium name="US DOE Joint Genome Institute (JGI-PGF)"/>
            <person name="Ivanova N."/>
            <person name="Daum C."/>
            <person name="Lang E."/>
            <person name="Abt B."/>
            <person name="Kopitz M."/>
            <person name="Saunders E."/>
            <person name="Lapidus A."/>
            <person name="Lucas S."/>
            <person name="Glavina Del Rio T."/>
            <person name="Nolan M."/>
            <person name="Tice H."/>
            <person name="Copeland A."/>
            <person name="Cheng J.F."/>
            <person name="Chen F."/>
            <person name="Bruce D."/>
            <person name="Goodwin L."/>
            <person name="Pitluck S."/>
            <person name="Mavromatis K."/>
            <person name="Pati A."/>
            <person name="Mikhailova N."/>
            <person name="Chen A."/>
            <person name="Palaniappan K."/>
            <person name="Land M."/>
            <person name="Hauser L."/>
            <person name="Chang Y.J."/>
            <person name="Jeffries C.D."/>
            <person name="Detter J.C."/>
            <person name="Brettin T."/>
            <person name="Rohde M."/>
            <person name="Goker M."/>
            <person name="Bristow J."/>
            <person name="Markowitz V."/>
            <person name="Eisen J.A."/>
            <person name="Hugenholtz P."/>
            <person name="Kyrpides N.C."/>
            <person name="Klenk H.P."/>
        </authorList>
    </citation>
    <scope>NUCLEOTIDE SEQUENCE [LARGE SCALE GENOMIC DNA]</scope>
    <source>
        <strain evidence="2">DSM 14365 / CIP 107738 / JCM 11303 / AJ 13395 / SMP-2</strain>
    </source>
</reference>
<dbReference type="STRING" id="502025.Hoch_1583"/>
<dbReference type="EMBL" id="CP001804">
    <property type="protein sequence ID" value="ACY14133.1"/>
    <property type="molecule type" value="Genomic_DNA"/>
</dbReference>
<organism evidence="1 2">
    <name type="scientific">Haliangium ochraceum (strain DSM 14365 / JCM 11303 / SMP-2)</name>
    <dbReference type="NCBI Taxonomy" id="502025"/>
    <lineage>
        <taxon>Bacteria</taxon>
        <taxon>Pseudomonadati</taxon>
        <taxon>Myxococcota</taxon>
        <taxon>Polyangia</taxon>
        <taxon>Haliangiales</taxon>
        <taxon>Kofleriaceae</taxon>
        <taxon>Haliangium</taxon>
    </lineage>
</organism>
<dbReference type="KEGG" id="hoh:Hoch_1583"/>
<evidence type="ECO:0000313" key="2">
    <source>
        <dbReference type="Proteomes" id="UP000001880"/>
    </source>
</evidence>
<gene>
    <name evidence="1" type="ordered locus">Hoch_1583</name>
</gene>
<dbReference type="AlphaFoldDB" id="D0LVZ9"/>
<accession>D0LVZ9</accession>
<sequence length="253" mass="27654">MGLREWQAALGGMVEAHASGRDPRAVLDTVDGLSDGEQRWLRGVADTPGFELSSYVPRWWRKRRVTRSARLTLAALGGDAEDTWDRYRRAVPCSTLFFLAEALDFLAFVARTAERAHVRAVAELERALLALQQAALEGELLEVDQTSEEQLERHPLAALVAFQAPAEAVLGALVTGAVMPAEQATPQWVLVAPKLPRRWRPATPQEAHAFQVCEPATERKTLETLPETAPEAVASLLAAAALRGVRRAAANPR</sequence>